<dbReference type="InterPro" id="IPR018392">
    <property type="entry name" value="LysM"/>
</dbReference>
<dbReference type="PROSITE" id="PS51782">
    <property type="entry name" value="LYSM"/>
    <property type="match status" value="2"/>
</dbReference>
<dbReference type="SUPFAM" id="SSF51261">
    <property type="entry name" value="Duplicated hybrid motif"/>
    <property type="match status" value="1"/>
</dbReference>
<protein>
    <recommendedName>
        <fullName evidence="1">LysM domain-containing protein</fullName>
    </recommendedName>
</protein>
<dbReference type="InterPro" id="IPR036779">
    <property type="entry name" value="LysM_dom_sf"/>
</dbReference>
<sequence length="326" mass="33628">MTLFLAVFVVIPAAFILPNHAFAGIFSVFKDLFAADKAQLTYTANSQTLALLEPAKTATPATGGAEVSILEGSALDPDTSYGGEGEAFKPKNDEISIYVVREGDTLSDIADMFEVSAQTIMWANDMSSKTVKPGQTLVILPVSGVRHTVAKGDTISTIAKKYKGDAEEIADFNHMDLGATLAIGAQIIIPDGEITAGAVAKSSGGSSASKPTYSGYFARPLSGGRKTQGIHGFNAVDIAAPTGTAVYASAGGRVIVARSSGWNGGYGAYVVIAHDNGTQTLYAHLSEVYVSGGAVSQGETIGAVGNTGKSTGAHLHFEVRGATNPF</sequence>
<feature type="domain" description="LysM" evidence="1">
    <location>
        <begin position="96"/>
        <end position="139"/>
    </location>
</feature>
<name>A0A2H0QSQ5_9BACT</name>
<dbReference type="PANTHER" id="PTHR21666">
    <property type="entry name" value="PEPTIDASE-RELATED"/>
    <property type="match status" value="1"/>
</dbReference>
<evidence type="ECO:0000313" key="3">
    <source>
        <dbReference type="Proteomes" id="UP000231333"/>
    </source>
</evidence>
<dbReference type="AlphaFoldDB" id="A0A2H0QSQ5"/>
<dbReference type="Pfam" id="PF01476">
    <property type="entry name" value="LysM"/>
    <property type="match status" value="2"/>
</dbReference>
<dbReference type="PANTHER" id="PTHR21666:SF290">
    <property type="entry name" value="PEPTIDASE M23 DOMAIN PROTEIN"/>
    <property type="match status" value="1"/>
</dbReference>
<dbReference type="SUPFAM" id="SSF54106">
    <property type="entry name" value="LysM domain"/>
    <property type="match status" value="2"/>
</dbReference>
<reference evidence="2 3" key="1">
    <citation type="submission" date="2017-09" db="EMBL/GenBank/DDBJ databases">
        <title>Depth-based differentiation of microbial function through sediment-hosted aquifers and enrichment of novel symbionts in the deep terrestrial subsurface.</title>
        <authorList>
            <person name="Probst A.J."/>
            <person name="Ladd B."/>
            <person name="Jarett J.K."/>
            <person name="Geller-Mcgrath D.E."/>
            <person name="Sieber C.M."/>
            <person name="Emerson J.B."/>
            <person name="Anantharaman K."/>
            <person name="Thomas B.C."/>
            <person name="Malmstrom R."/>
            <person name="Stieglmeier M."/>
            <person name="Klingl A."/>
            <person name="Woyke T."/>
            <person name="Ryan C.M."/>
            <person name="Banfield J.F."/>
        </authorList>
    </citation>
    <scope>NUCLEOTIDE SEQUENCE [LARGE SCALE GENOMIC DNA]</scope>
    <source>
        <strain evidence="2">CG10_big_fil_rev_8_21_14_0_10_42_12</strain>
    </source>
</reference>
<dbReference type="SMART" id="SM00257">
    <property type="entry name" value="LysM"/>
    <property type="match status" value="2"/>
</dbReference>
<dbReference type="Pfam" id="PF01551">
    <property type="entry name" value="Peptidase_M23"/>
    <property type="match status" value="1"/>
</dbReference>
<dbReference type="InterPro" id="IPR011055">
    <property type="entry name" value="Dup_hybrid_motif"/>
</dbReference>
<dbReference type="GO" id="GO:0004222">
    <property type="term" value="F:metalloendopeptidase activity"/>
    <property type="evidence" value="ECO:0007669"/>
    <property type="project" value="TreeGrafter"/>
</dbReference>
<organism evidence="2 3">
    <name type="scientific">Candidatus Zambryskibacteria bacterium CG10_big_fil_rev_8_21_14_0_10_42_12</name>
    <dbReference type="NCBI Taxonomy" id="1975115"/>
    <lineage>
        <taxon>Bacteria</taxon>
        <taxon>Candidatus Zambryskiibacteriota</taxon>
    </lineage>
</organism>
<dbReference type="CDD" id="cd00118">
    <property type="entry name" value="LysM"/>
    <property type="match status" value="2"/>
</dbReference>
<dbReference type="InterPro" id="IPR050570">
    <property type="entry name" value="Cell_wall_metabolism_enzyme"/>
</dbReference>
<dbReference type="Gene3D" id="2.70.70.10">
    <property type="entry name" value="Glucose Permease (Domain IIA)"/>
    <property type="match status" value="1"/>
</dbReference>
<dbReference type="InterPro" id="IPR016047">
    <property type="entry name" value="M23ase_b-sheet_dom"/>
</dbReference>
<feature type="domain" description="LysM" evidence="1">
    <location>
        <begin position="145"/>
        <end position="189"/>
    </location>
</feature>
<gene>
    <name evidence="2" type="ORF">COV34_03620</name>
</gene>
<comment type="caution">
    <text evidence="2">The sequence shown here is derived from an EMBL/GenBank/DDBJ whole genome shotgun (WGS) entry which is preliminary data.</text>
</comment>
<dbReference type="CDD" id="cd12797">
    <property type="entry name" value="M23_peptidase"/>
    <property type="match status" value="1"/>
</dbReference>
<proteinExistence type="predicted"/>
<evidence type="ECO:0000313" key="2">
    <source>
        <dbReference type="EMBL" id="PIR37283.1"/>
    </source>
</evidence>
<dbReference type="Proteomes" id="UP000231333">
    <property type="component" value="Unassembled WGS sequence"/>
</dbReference>
<dbReference type="Gene3D" id="3.10.350.10">
    <property type="entry name" value="LysM domain"/>
    <property type="match status" value="2"/>
</dbReference>
<accession>A0A2H0QSQ5</accession>
<evidence type="ECO:0000259" key="1">
    <source>
        <dbReference type="PROSITE" id="PS51782"/>
    </source>
</evidence>
<dbReference type="EMBL" id="PCXL01000026">
    <property type="protein sequence ID" value="PIR37283.1"/>
    <property type="molecule type" value="Genomic_DNA"/>
</dbReference>